<dbReference type="InterPro" id="IPR002068">
    <property type="entry name" value="A-crystallin/Hsp20_dom"/>
</dbReference>
<dbReference type="PANTHER" id="PTHR47062">
    <property type="match status" value="1"/>
</dbReference>
<dbReference type="RefSeq" id="WP_209982642.1">
    <property type="nucleotide sequence ID" value="NZ_JAGINO010000009.1"/>
</dbReference>
<sequence>MRSYDLSPLFRSTVGFDRLSRLLETATTGEEAASYPPYNIEKMNEDSYRITMAVAGFGLDDLAITAHQNSLTVTGKAKKDEPSGQFLYRGIAGRAFERRFQLADFIKVTGASLQNGLLYIELAREVPEAMKPRSIAITTADRRDQVEVGAPAPAPALTQQAA</sequence>
<proteinExistence type="inferred from homology"/>
<keyword evidence="1" id="KW-0346">Stress response</keyword>
<evidence type="ECO:0000259" key="4">
    <source>
        <dbReference type="PROSITE" id="PS01031"/>
    </source>
</evidence>
<evidence type="ECO:0000256" key="2">
    <source>
        <dbReference type="PROSITE-ProRule" id="PRU00285"/>
    </source>
</evidence>
<reference evidence="5 6" key="1">
    <citation type="submission" date="2023-07" db="EMBL/GenBank/DDBJ databases">
        <title>Genomic Encyclopedia of Type Strains, Phase IV (KMG-IV): sequencing the most valuable type-strain genomes for metagenomic binning, comparative biology and taxonomic classification.</title>
        <authorList>
            <person name="Goeker M."/>
        </authorList>
    </citation>
    <scope>NUCLEOTIDE SEQUENCE [LARGE SCALE GENOMIC DNA]</scope>
    <source>
        <strain evidence="5 6">DSM 19922</strain>
    </source>
</reference>
<dbReference type="InterPro" id="IPR008978">
    <property type="entry name" value="HSP20-like_chaperone"/>
</dbReference>
<name>A0ABU0MKP5_9PROT</name>
<organism evidence="5 6">
    <name type="scientific">Azospirillum picis</name>
    <dbReference type="NCBI Taxonomy" id="488438"/>
    <lineage>
        <taxon>Bacteria</taxon>
        <taxon>Pseudomonadati</taxon>
        <taxon>Pseudomonadota</taxon>
        <taxon>Alphaproteobacteria</taxon>
        <taxon>Rhodospirillales</taxon>
        <taxon>Azospirillaceae</taxon>
        <taxon>Azospirillum</taxon>
    </lineage>
</organism>
<dbReference type="Pfam" id="PF00011">
    <property type="entry name" value="HSP20"/>
    <property type="match status" value="1"/>
</dbReference>
<dbReference type="EMBL" id="JAUSVU010000009">
    <property type="protein sequence ID" value="MDQ0534028.1"/>
    <property type="molecule type" value="Genomic_DNA"/>
</dbReference>
<feature type="domain" description="SHSP" evidence="4">
    <location>
        <begin position="29"/>
        <end position="140"/>
    </location>
</feature>
<evidence type="ECO:0000313" key="5">
    <source>
        <dbReference type="EMBL" id="MDQ0534028.1"/>
    </source>
</evidence>
<accession>A0ABU0MKP5</accession>
<evidence type="ECO:0000256" key="3">
    <source>
        <dbReference type="RuleBase" id="RU003616"/>
    </source>
</evidence>
<dbReference type="Gene3D" id="2.60.40.790">
    <property type="match status" value="1"/>
</dbReference>
<dbReference type="CDD" id="cd06470">
    <property type="entry name" value="ACD_IbpA-B_like"/>
    <property type="match status" value="1"/>
</dbReference>
<dbReference type="PROSITE" id="PS01031">
    <property type="entry name" value="SHSP"/>
    <property type="match status" value="1"/>
</dbReference>
<comment type="similarity">
    <text evidence="2 3">Belongs to the small heat shock protein (HSP20) family.</text>
</comment>
<dbReference type="PANTHER" id="PTHR47062:SF1">
    <property type="entry name" value="SMALL HEAT SHOCK PROTEIN IBPA"/>
    <property type="match status" value="1"/>
</dbReference>
<protein>
    <submittedName>
        <fullName evidence="5">Molecular chaperone IbpA</fullName>
    </submittedName>
</protein>
<evidence type="ECO:0000313" key="6">
    <source>
        <dbReference type="Proteomes" id="UP001244552"/>
    </source>
</evidence>
<comment type="caution">
    <text evidence="5">The sequence shown here is derived from an EMBL/GenBank/DDBJ whole genome shotgun (WGS) entry which is preliminary data.</text>
</comment>
<gene>
    <name evidence="5" type="ORF">QO018_002895</name>
</gene>
<dbReference type="Proteomes" id="UP001244552">
    <property type="component" value="Unassembled WGS sequence"/>
</dbReference>
<evidence type="ECO:0000256" key="1">
    <source>
        <dbReference type="ARBA" id="ARBA00023016"/>
    </source>
</evidence>
<dbReference type="SUPFAM" id="SSF49764">
    <property type="entry name" value="HSP20-like chaperones"/>
    <property type="match status" value="1"/>
</dbReference>
<keyword evidence="6" id="KW-1185">Reference proteome</keyword>
<dbReference type="InterPro" id="IPR037913">
    <property type="entry name" value="ACD_IbpA/B"/>
</dbReference>